<feature type="transmembrane region" description="Helical" evidence="12">
    <location>
        <begin position="157"/>
        <end position="179"/>
    </location>
</feature>
<sequence>MRLGQFGGVRVEVHWLFLLALVAACVSGYYMEVLILVGSLAAHELAHLTVAWLLGVEVDSLLLTPLGGMARLDTALELDPQSEVSVALAGPVQSFLLAGLASFLMGDALFDPSLVRFFFQVNANLAFFNLIPALPLDGGRALRGLLAQRWGYRRTTIWSTRLGLLCGAVMSAAALGVLAASGQLFLTPLAGGLFLILGALAEGEEAVFRSYRQFLHKRQRMARQRLIPGGSLVVVEGTRIGEVLEHLSDRRYHLVLVVDRALLPVGTLHEAEIMDAFQELGPRATVEEVLDR</sequence>
<keyword evidence="15" id="KW-1185">Reference proteome</keyword>
<comment type="cofactor">
    <cofactor evidence="1">
        <name>Zn(2+)</name>
        <dbReference type="ChEBI" id="CHEBI:29105"/>
    </cofactor>
</comment>
<keyword evidence="10" id="KW-0482">Metalloprotease</keyword>
<feature type="domain" description="Peptidase M50" evidence="13">
    <location>
        <begin position="33"/>
        <end position="105"/>
    </location>
</feature>
<evidence type="ECO:0000256" key="4">
    <source>
        <dbReference type="ARBA" id="ARBA00022670"/>
    </source>
</evidence>
<evidence type="ECO:0000256" key="6">
    <source>
        <dbReference type="ARBA" id="ARBA00022723"/>
    </source>
</evidence>
<feature type="transmembrane region" description="Helical" evidence="12">
    <location>
        <begin position="117"/>
        <end position="136"/>
    </location>
</feature>
<comment type="subcellular location">
    <subcellularLocation>
        <location evidence="2">Membrane</location>
        <topology evidence="2">Multi-pass membrane protein</topology>
    </subcellularLocation>
</comment>
<evidence type="ECO:0000256" key="7">
    <source>
        <dbReference type="ARBA" id="ARBA00022801"/>
    </source>
</evidence>
<keyword evidence="8" id="KW-0862">Zinc</keyword>
<dbReference type="InterPro" id="IPR046342">
    <property type="entry name" value="CBS_dom_sf"/>
</dbReference>
<evidence type="ECO:0000256" key="2">
    <source>
        <dbReference type="ARBA" id="ARBA00004141"/>
    </source>
</evidence>
<evidence type="ECO:0000256" key="8">
    <source>
        <dbReference type="ARBA" id="ARBA00022833"/>
    </source>
</evidence>
<keyword evidence="9 12" id="KW-1133">Transmembrane helix</keyword>
<reference evidence="14 15" key="1">
    <citation type="submission" date="2021-03" db="EMBL/GenBank/DDBJ databases">
        <title>Genomic Encyclopedia of Type Strains, Phase IV (KMG-IV): sequencing the most valuable type-strain genomes for metagenomic binning, comparative biology and taxonomic classification.</title>
        <authorList>
            <person name="Goeker M."/>
        </authorList>
    </citation>
    <scope>NUCLEOTIDE SEQUENCE [LARGE SCALE GENOMIC DNA]</scope>
    <source>
        <strain evidence="14 15">DSM 27138</strain>
    </source>
</reference>
<dbReference type="Proteomes" id="UP001519289">
    <property type="component" value="Unassembled WGS sequence"/>
</dbReference>
<keyword evidence="6" id="KW-0479">Metal-binding</keyword>
<dbReference type="EMBL" id="JAGGLG010000039">
    <property type="protein sequence ID" value="MBP2019932.1"/>
    <property type="molecule type" value="Genomic_DNA"/>
</dbReference>
<feature type="transmembrane region" description="Helical" evidence="12">
    <location>
        <begin position="185"/>
        <end position="203"/>
    </location>
</feature>
<dbReference type="Pfam" id="PF02163">
    <property type="entry name" value="Peptidase_M50"/>
    <property type="match status" value="2"/>
</dbReference>
<evidence type="ECO:0000313" key="15">
    <source>
        <dbReference type="Proteomes" id="UP001519289"/>
    </source>
</evidence>
<evidence type="ECO:0000256" key="11">
    <source>
        <dbReference type="ARBA" id="ARBA00023136"/>
    </source>
</evidence>
<evidence type="ECO:0000313" key="14">
    <source>
        <dbReference type="EMBL" id="MBP2019932.1"/>
    </source>
</evidence>
<evidence type="ECO:0000256" key="1">
    <source>
        <dbReference type="ARBA" id="ARBA00001947"/>
    </source>
</evidence>
<proteinExistence type="inferred from homology"/>
<keyword evidence="7 14" id="KW-0378">Hydrolase</keyword>
<gene>
    <name evidence="14" type="ORF">J2Z79_003379</name>
</gene>
<evidence type="ECO:0000256" key="5">
    <source>
        <dbReference type="ARBA" id="ARBA00022692"/>
    </source>
</evidence>
<keyword evidence="5 12" id="KW-0812">Transmembrane</keyword>
<name>A0ABS4JWM4_9FIRM</name>
<dbReference type="PANTHER" id="PTHR39188">
    <property type="entry name" value="MEMBRANE-ASSOCIATED ZINC METALLOPROTEASE M50B"/>
    <property type="match status" value="1"/>
</dbReference>
<keyword evidence="11 12" id="KW-0472">Membrane</keyword>
<dbReference type="InterPro" id="IPR008915">
    <property type="entry name" value="Peptidase_M50"/>
</dbReference>
<dbReference type="EC" id="3.4.24.-" evidence="14"/>
<evidence type="ECO:0000256" key="3">
    <source>
        <dbReference type="ARBA" id="ARBA00007931"/>
    </source>
</evidence>
<feature type="transmembrane region" description="Helical" evidence="12">
    <location>
        <begin position="84"/>
        <end position="105"/>
    </location>
</feature>
<feature type="domain" description="Peptidase M50" evidence="13">
    <location>
        <begin position="114"/>
        <end position="164"/>
    </location>
</feature>
<evidence type="ECO:0000259" key="13">
    <source>
        <dbReference type="Pfam" id="PF02163"/>
    </source>
</evidence>
<dbReference type="CDD" id="cd06161">
    <property type="entry name" value="S2P-M50_SpoIVFB"/>
    <property type="match status" value="1"/>
</dbReference>
<organism evidence="14 15">
    <name type="scientific">Symbiobacterium terraclitae</name>
    <dbReference type="NCBI Taxonomy" id="557451"/>
    <lineage>
        <taxon>Bacteria</taxon>
        <taxon>Bacillati</taxon>
        <taxon>Bacillota</taxon>
        <taxon>Clostridia</taxon>
        <taxon>Eubacteriales</taxon>
        <taxon>Symbiobacteriaceae</taxon>
        <taxon>Symbiobacterium</taxon>
    </lineage>
</organism>
<feature type="transmembrane region" description="Helical" evidence="12">
    <location>
        <begin position="50"/>
        <end position="72"/>
    </location>
</feature>
<dbReference type="GO" id="GO:0016787">
    <property type="term" value="F:hydrolase activity"/>
    <property type="evidence" value="ECO:0007669"/>
    <property type="project" value="UniProtKB-KW"/>
</dbReference>
<dbReference type="RefSeq" id="WP_209468033.1">
    <property type="nucleotide sequence ID" value="NZ_JAGGLG010000039.1"/>
</dbReference>
<feature type="transmembrane region" description="Helical" evidence="12">
    <location>
        <begin position="12"/>
        <end position="30"/>
    </location>
</feature>
<comment type="similarity">
    <text evidence="3">Belongs to the peptidase M50B family.</text>
</comment>
<evidence type="ECO:0000256" key="9">
    <source>
        <dbReference type="ARBA" id="ARBA00022989"/>
    </source>
</evidence>
<protein>
    <submittedName>
        <fullName evidence="14">Stage IV sporulation protein FB</fullName>
        <ecNumber evidence="14">3.4.24.-</ecNumber>
    </submittedName>
</protein>
<keyword evidence="4" id="KW-0645">Protease</keyword>
<dbReference type="SUPFAM" id="SSF54631">
    <property type="entry name" value="CBS-domain pair"/>
    <property type="match status" value="1"/>
</dbReference>
<evidence type="ECO:0000256" key="10">
    <source>
        <dbReference type="ARBA" id="ARBA00023049"/>
    </source>
</evidence>
<evidence type="ECO:0000256" key="12">
    <source>
        <dbReference type="SAM" id="Phobius"/>
    </source>
</evidence>
<accession>A0ABS4JWM4</accession>
<comment type="caution">
    <text evidence="14">The sequence shown here is derived from an EMBL/GenBank/DDBJ whole genome shotgun (WGS) entry which is preliminary data.</text>
</comment>
<dbReference type="PROSITE" id="PS51257">
    <property type="entry name" value="PROKAR_LIPOPROTEIN"/>
    <property type="match status" value="1"/>
</dbReference>
<dbReference type="PANTHER" id="PTHR39188:SF3">
    <property type="entry name" value="STAGE IV SPORULATION PROTEIN FB"/>
    <property type="match status" value="1"/>
</dbReference>